<proteinExistence type="predicted"/>
<feature type="compositionally biased region" description="Basic and acidic residues" evidence="1">
    <location>
        <begin position="1"/>
        <end position="11"/>
    </location>
</feature>
<evidence type="ECO:0000313" key="2">
    <source>
        <dbReference type="EMBL" id="DAD79258.1"/>
    </source>
</evidence>
<reference evidence="2" key="1">
    <citation type="journal article" date="2021" name="Proc. Natl. Acad. Sci. U.S.A.">
        <title>A Catalog of Tens of Thousands of Viruses from Human Metagenomes Reveals Hidden Associations with Chronic Diseases.</title>
        <authorList>
            <person name="Tisza M.J."/>
            <person name="Buck C.B."/>
        </authorList>
    </citation>
    <scope>NUCLEOTIDE SEQUENCE</scope>
    <source>
        <strain evidence="2">CtRPH1</strain>
    </source>
</reference>
<protein>
    <submittedName>
        <fullName evidence="2">Uncharacterized protein</fullName>
    </submittedName>
</protein>
<name>A0A8S5MAH5_9CAUD</name>
<evidence type="ECO:0000256" key="1">
    <source>
        <dbReference type="SAM" id="MobiDB-lite"/>
    </source>
</evidence>
<feature type="region of interest" description="Disordered" evidence="1">
    <location>
        <begin position="1"/>
        <end position="21"/>
    </location>
</feature>
<accession>A0A8S5MAH5</accession>
<dbReference type="EMBL" id="BK014862">
    <property type="protein sequence ID" value="DAD79258.1"/>
    <property type="molecule type" value="Genomic_DNA"/>
</dbReference>
<sequence>MGKNGYLERRKQQIQTAKSQSMKDAAERTMWLSVVALNDEFGFAETRAERFLLRLQKVAEMHEAECTDDYDLAMEHLRVRLEKILNCEVKRID</sequence>
<organism evidence="2">
    <name type="scientific">Myoviridae sp. ctRPH1</name>
    <dbReference type="NCBI Taxonomy" id="2826650"/>
    <lineage>
        <taxon>Viruses</taxon>
        <taxon>Duplodnaviria</taxon>
        <taxon>Heunggongvirae</taxon>
        <taxon>Uroviricota</taxon>
        <taxon>Caudoviricetes</taxon>
    </lineage>
</organism>